<keyword evidence="1" id="KW-0472">Membrane</keyword>
<feature type="domain" description="SPOR" evidence="3">
    <location>
        <begin position="369"/>
        <end position="446"/>
    </location>
</feature>
<feature type="compositionally biased region" description="Acidic residues" evidence="2">
    <location>
        <begin position="59"/>
        <end position="83"/>
    </location>
</feature>
<dbReference type="Pfam" id="PF05036">
    <property type="entry name" value="SPOR"/>
    <property type="match status" value="1"/>
</dbReference>
<name>I2B4C3_SHIBC</name>
<organism evidence="4 5">
    <name type="scientific">Shimwellia blattae (strain ATCC 29907 / DSM 4481 / JCM 1650 / NBRC 105725 / CDC 9005-74)</name>
    <name type="common">Escherichia blattae</name>
    <dbReference type="NCBI Taxonomy" id="630626"/>
    <lineage>
        <taxon>Bacteria</taxon>
        <taxon>Pseudomonadati</taxon>
        <taxon>Pseudomonadota</taxon>
        <taxon>Gammaproteobacteria</taxon>
        <taxon>Enterobacterales</taxon>
        <taxon>Enterobacteriaceae</taxon>
        <taxon>Shimwellia</taxon>
    </lineage>
</organism>
<comment type="domain">
    <text evidence="1">The SPOR domain binds septal peptidoglycans and is required to target DamX to the septal ring.</text>
</comment>
<gene>
    <name evidence="1 4" type="primary">damX</name>
    <name evidence="4" type="ordered locus">EBL_c02420</name>
</gene>
<dbReference type="OrthoDB" id="6189127at2"/>
<dbReference type="GO" id="GO:0042834">
    <property type="term" value="F:peptidoglycan binding"/>
    <property type="evidence" value="ECO:0007669"/>
    <property type="project" value="InterPro"/>
</dbReference>
<dbReference type="eggNOG" id="COG3266">
    <property type="taxonomic scope" value="Bacteria"/>
</dbReference>
<dbReference type="HOGENOM" id="CLU_048276_1_0_6"/>
<feature type="compositionally biased region" description="Polar residues" evidence="2">
    <location>
        <begin position="129"/>
        <end position="139"/>
    </location>
</feature>
<keyword evidence="1" id="KW-0132">Cell division</keyword>
<accession>K6W1Q7</accession>
<dbReference type="InterPro" id="IPR032899">
    <property type="entry name" value="DamX"/>
</dbReference>
<feature type="compositionally biased region" description="Low complexity" evidence="2">
    <location>
        <begin position="289"/>
        <end position="304"/>
    </location>
</feature>
<comment type="subcellular location">
    <subcellularLocation>
        <location evidence="1">Cell inner membrane</location>
        <topology evidence="1">Single-pass membrane protein</topology>
    </subcellularLocation>
    <text evidence="1">Localizes at the septal ring.</text>
</comment>
<comment type="similarity">
    <text evidence="1">Belongs to the DamX family.</text>
</comment>
<reference evidence="4 5" key="1">
    <citation type="journal article" date="2012" name="J. Bacteriol.">
        <title>Complete genome sequence of the B12-producing Shimwellia blattae strain DSM 4481, isolated from a cockroach.</title>
        <authorList>
            <person name="Brzuszkiewicz E."/>
            <person name="Waschkowitz T."/>
            <person name="Wiezer A."/>
            <person name="Daniel R."/>
        </authorList>
    </citation>
    <scope>NUCLEOTIDE SEQUENCE [LARGE SCALE GENOMIC DNA]</scope>
    <source>
        <strain evidence="5">ATCC 29907 / DSM 4481 / JCM 1650 / NBRC 105725 / CDC 9005-74</strain>
    </source>
</reference>
<sequence length="456" mass="48388">MDERKPEDELKPDPSDRRPVRAQKSAEYDNDPQINVDDIDVDDEDDRRPARRRSREEREEPEMSLDDDTLLDEENQEDDDAEPAVERRRPRKKAPSRAPASRQRLMMGVGILVLLVLIVGIGAALKTPSSDAETASQGGEKNIDLASPAGDSTAPAAQPAPGVVDQTAANGQQPVQPQQEVTLPPVSSQPTLSQPATAPAGQQRVEVQGDLNTALTQPAGQQVNQVASTATLPTQPATVAPVNGQRHQSVVRTPAEPVAPASQRREPEPRKAQPVQSKPQAVVKNTVTEPKTVVKAAPAPAPVKETVKAPVKETVPAQTAKTTPAATTAPKATAPAAATETASKAAPAATAAATAGAAVSSGNVDALKTAPSSHYTLQLSSSSNYNNLNAWAKKENLKNFVVYQTKRNGQPWYVLVSGVYASKEDAKHAVSSLPADVQAKNPWAKPIHQVQSDLKQ</sequence>
<keyword evidence="1" id="KW-1003">Cell membrane</keyword>
<dbReference type="NCBIfam" id="NF008153">
    <property type="entry name" value="PRK10905.1"/>
    <property type="match status" value="1"/>
</dbReference>
<feature type="region of interest" description="Disordered" evidence="2">
    <location>
        <begin position="1"/>
        <end position="105"/>
    </location>
</feature>
<evidence type="ECO:0000256" key="1">
    <source>
        <dbReference type="HAMAP-Rule" id="MF_02021"/>
    </source>
</evidence>
<evidence type="ECO:0000313" key="4">
    <source>
        <dbReference type="EMBL" id="AFJ45377.1"/>
    </source>
</evidence>
<dbReference type="Gene3D" id="3.30.70.1070">
    <property type="entry name" value="Sporulation related repeat"/>
    <property type="match status" value="1"/>
</dbReference>
<dbReference type="SUPFAM" id="SSF110997">
    <property type="entry name" value="Sporulation related repeat"/>
    <property type="match status" value="1"/>
</dbReference>
<dbReference type="EMBL" id="CP001560">
    <property type="protein sequence ID" value="AFJ45377.1"/>
    <property type="molecule type" value="Genomic_DNA"/>
</dbReference>
<keyword evidence="1" id="KW-0812">Transmembrane</keyword>
<dbReference type="AlphaFoldDB" id="I2B4C3"/>
<feature type="compositionally biased region" description="Low complexity" evidence="2">
    <location>
        <begin position="96"/>
        <end position="105"/>
    </location>
</feature>
<keyword evidence="1" id="KW-0131">Cell cycle</keyword>
<keyword evidence="5" id="KW-1185">Reference proteome</keyword>
<dbReference type="RefSeq" id="WP_002444812.1">
    <property type="nucleotide sequence ID" value="NC_017910.1"/>
</dbReference>
<dbReference type="PROSITE" id="PS51724">
    <property type="entry name" value="SPOR"/>
    <property type="match status" value="1"/>
</dbReference>
<evidence type="ECO:0000313" key="5">
    <source>
        <dbReference type="Proteomes" id="UP000001955"/>
    </source>
</evidence>
<dbReference type="PATRIC" id="fig|630626.3.peg.248"/>
<dbReference type="InterPro" id="IPR007730">
    <property type="entry name" value="SPOR-like_dom"/>
</dbReference>
<dbReference type="GO" id="GO:0030428">
    <property type="term" value="C:cell septum"/>
    <property type="evidence" value="ECO:0007669"/>
    <property type="project" value="InterPro"/>
</dbReference>
<protein>
    <recommendedName>
        <fullName evidence="1">Cell division protein DamX</fullName>
    </recommendedName>
</protein>
<feature type="compositionally biased region" description="Polar residues" evidence="2">
    <location>
        <begin position="274"/>
        <end position="288"/>
    </location>
</feature>
<keyword evidence="1" id="KW-0997">Cell inner membrane</keyword>
<dbReference type="InterPro" id="IPR036680">
    <property type="entry name" value="SPOR-like_sf"/>
</dbReference>
<feature type="compositionally biased region" description="Low complexity" evidence="2">
    <location>
        <begin position="312"/>
        <end position="336"/>
    </location>
</feature>
<evidence type="ECO:0000259" key="3">
    <source>
        <dbReference type="PROSITE" id="PS51724"/>
    </source>
</evidence>
<dbReference type="KEGG" id="ebt:EBL_c02420"/>
<dbReference type="HAMAP" id="MF_02021">
    <property type="entry name" value="DamX"/>
    <property type="match status" value="1"/>
</dbReference>
<feature type="region of interest" description="Disordered" evidence="2">
    <location>
        <begin position="236"/>
        <end position="336"/>
    </location>
</feature>
<feature type="region of interest" description="Disordered" evidence="2">
    <location>
        <begin position="129"/>
        <end position="203"/>
    </location>
</feature>
<comment type="function">
    <text evidence="1">Non-essential cell division protein.</text>
</comment>
<dbReference type="GO" id="GO:0005886">
    <property type="term" value="C:plasma membrane"/>
    <property type="evidence" value="ECO:0007669"/>
    <property type="project" value="UniProtKB-SubCell"/>
</dbReference>
<dbReference type="Proteomes" id="UP000001955">
    <property type="component" value="Chromosome"/>
</dbReference>
<evidence type="ECO:0000256" key="2">
    <source>
        <dbReference type="SAM" id="MobiDB-lite"/>
    </source>
</evidence>
<accession>I2B4C3</accession>
<feature type="compositionally biased region" description="Basic and acidic residues" evidence="2">
    <location>
        <begin position="1"/>
        <end position="27"/>
    </location>
</feature>
<proteinExistence type="inferred from homology"/>
<keyword evidence="1" id="KW-1133">Transmembrane helix</keyword>
<dbReference type="STRING" id="630626.EBL_c02420"/>
<feature type="transmembrane region" description="Helical" evidence="1">
    <location>
        <begin position="105"/>
        <end position="125"/>
    </location>
</feature>
<dbReference type="GO" id="GO:0032506">
    <property type="term" value="P:cytokinetic process"/>
    <property type="evidence" value="ECO:0007669"/>
    <property type="project" value="InterPro"/>
</dbReference>
<feature type="compositionally biased region" description="Polar residues" evidence="2">
    <location>
        <begin position="167"/>
        <end position="196"/>
    </location>
</feature>